<organism evidence="4 5">
    <name type="scientific">Nesidiocoris tenuis</name>
    <dbReference type="NCBI Taxonomy" id="355587"/>
    <lineage>
        <taxon>Eukaryota</taxon>
        <taxon>Metazoa</taxon>
        <taxon>Ecdysozoa</taxon>
        <taxon>Arthropoda</taxon>
        <taxon>Hexapoda</taxon>
        <taxon>Insecta</taxon>
        <taxon>Pterygota</taxon>
        <taxon>Neoptera</taxon>
        <taxon>Paraneoptera</taxon>
        <taxon>Hemiptera</taxon>
        <taxon>Heteroptera</taxon>
        <taxon>Panheteroptera</taxon>
        <taxon>Cimicomorpha</taxon>
        <taxon>Miridae</taxon>
        <taxon>Dicyphina</taxon>
        <taxon>Nesidiocoris</taxon>
    </lineage>
</organism>
<feature type="domain" description="Reverse transcriptase" evidence="3">
    <location>
        <begin position="1516"/>
        <end position="1762"/>
    </location>
</feature>
<dbReference type="InterPro" id="IPR008042">
    <property type="entry name" value="Retrotrans_Pao"/>
</dbReference>
<dbReference type="InterPro" id="IPR012337">
    <property type="entry name" value="RNaseH-like_sf"/>
</dbReference>
<evidence type="ECO:0008006" key="6">
    <source>
        <dbReference type="Google" id="ProtNLM"/>
    </source>
</evidence>
<dbReference type="OrthoDB" id="6627528at2759"/>
<feature type="compositionally biased region" description="Basic and acidic residues" evidence="1">
    <location>
        <begin position="1847"/>
        <end position="1864"/>
    </location>
</feature>
<dbReference type="EMBL" id="CADCXU010011304">
    <property type="protein sequence ID" value="CAB0001698.1"/>
    <property type="molecule type" value="Genomic_DNA"/>
</dbReference>
<evidence type="ECO:0000313" key="5">
    <source>
        <dbReference type="Proteomes" id="UP000479000"/>
    </source>
</evidence>
<dbReference type="Pfam" id="PF26215">
    <property type="entry name" value="HTH_animal"/>
    <property type="match status" value="1"/>
</dbReference>
<dbReference type="Proteomes" id="UP000479000">
    <property type="component" value="Unassembled WGS sequence"/>
</dbReference>
<feature type="compositionally biased region" description="Polar residues" evidence="1">
    <location>
        <begin position="213"/>
        <end position="224"/>
    </location>
</feature>
<dbReference type="Pfam" id="PF05380">
    <property type="entry name" value="Peptidase_A17"/>
    <property type="match status" value="1"/>
</dbReference>
<dbReference type="InterPro" id="IPR043502">
    <property type="entry name" value="DNA/RNA_pol_sf"/>
</dbReference>
<dbReference type="InterPro" id="IPR000305">
    <property type="entry name" value="GIY-YIG_endonuc"/>
</dbReference>
<feature type="compositionally biased region" description="Basic and acidic residues" evidence="1">
    <location>
        <begin position="989"/>
        <end position="998"/>
    </location>
</feature>
<dbReference type="InterPro" id="IPR036397">
    <property type="entry name" value="RNaseH_sf"/>
</dbReference>
<protein>
    <recommendedName>
        <fullName evidence="6">Reverse transcriptase domain-containing protein</fullName>
    </recommendedName>
</protein>
<dbReference type="PANTHER" id="PTHR47331">
    <property type="entry name" value="PHD-TYPE DOMAIN-CONTAINING PROTEIN"/>
    <property type="match status" value="1"/>
</dbReference>
<feature type="region of interest" description="Disordered" evidence="1">
    <location>
        <begin position="989"/>
        <end position="1014"/>
    </location>
</feature>
<keyword evidence="5" id="KW-1185">Reference proteome</keyword>
<dbReference type="InterPro" id="IPR041588">
    <property type="entry name" value="Integrase_H2C2"/>
</dbReference>
<gene>
    <name evidence="4" type="ORF">NTEN_LOCUS7485</name>
</gene>
<dbReference type="InterPro" id="IPR000477">
    <property type="entry name" value="RT_dom"/>
</dbReference>
<dbReference type="GO" id="GO:0003676">
    <property type="term" value="F:nucleic acid binding"/>
    <property type="evidence" value="ECO:0007669"/>
    <property type="project" value="InterPro"/>
</dbReference>
<dbReference type="PROSITE" id="PS50878">
    <property type="entry name" value="RT_POL"/>
    <property type="match status" value="1"/>
</dbReference>
<dbReference type="Pfam" id="PF17921">
    <property type="entry name" value="Integrase_H2C2"/>
    <property type="match status" value="1"/>
</dbReference>
<feature type="region of interest" description="Disordered" evidence="1">
    <location>
        <begin position="1826"/>
        <end position="1875"/>
    </location>
</feature>
<evidence type="ECO:0000256" key="1">
    <source>
        <dbReference type="SAM" id="MobiDB-lite"/>
    </source>
</evidence>
<reference evidence="4 5" key="1">
    <citation type="submission" date="2020-02" db="EMBL/GenBank/DDBJ databases">
        <authorList>
            <person name="Ferguson B K."/>
        </authorList>
    </citation>
    <scope>NUCLEOTIDE SEQUENCE [LARGE SCALE GENOMIC DNA]</scope>
</reference>
<evidence type="ECO:0000259" key="3">
    <source>
        <dbReference type="PROSITE" id="PS50878"/>
    </source>
</evidence>
<dbReference type="GO" id="GO:0042575">
    <property type="term" value="C:DNA polymerase complex"/>
    <property type="evidence" value="ECO:0007669"/>
    <property type="project" value="UniProtKB-ARBA"/>
</dbReference>
<accession>A0A6H5GFI1</accession>
<feature type="region of interest" description="Disordered" evidence="1">
    <location>
        <begin position="204"/>
        <end position="274"/>
    </location>
</feature>
<feature type="domain" description="GIY-YIG" evidence="2">
    <location>
        <begin position="1932"/>
        <end position="2023"/>
    </location>
</feature>
<dbReference type="PROSITE" id="PS50164">
    <property type="entry name" value="GIY_YIG"/>
    <property type="match status" value="1"/>
</dbReference>
<dbReference type="Gene3D" id="1.10.340.70">
    <property type="match status" value="1"/>
</dbReference>
<dbReference type="SUPFAM" id="SSF56672">
    <property type="entry name" value="DNA/RNA polymerases"/>
    <property type="match status" value="2"/>
</dbReference>
<dbReference type="Pfam" id="PF00078">
    <property type="entry name" value="RVT_1"/>
    <property type="match status" value="1"/>
</dbReference>
<sequence>MCKNAQECYKTLKNVQERPPNSSFLLEEREDKLSTFRERSRTSESIQEHCGAFKSTQKLPIIFKRVRNRSPDQRSRRRNMSPFSDHHSSFLATDSEEDAASENMATSAIFSQGGYRQPSRDFRPGRSANNIDCFYCHKEHFIYRCPEWLNLDPDRRSLLADRYRLCTRCLSNRHTADDCPSTRTCAQCGAEHHTTLHHSTAFGRIKGTDLPHNDQSFQRSTMKSTKGRLRSPSPSLRASSTIGCSQRQNSEQMASSSSPGPDQPNHENVPAVSSHLKERDLLRILWRPHPELPIQDFRMNTVTYGTASAPFLANRVIRTISEVNKAQYPFASDILANRTYVDDCHGGGSSIESALEARSQMIDSLSSAKFELRKWASNHPDLLKGLPRDHLLPLNESVDFRIDDEKSLKILGLSWNPTSDSFHFAVSPIPEIRTKRELASQIGRVFDPLGWIMPVAVKARTIQRAVCLAGYDWDDVISAELQAEWTLLAKDFPKLQSLSIPRHVTSSSENDWLIGFADASEQAYAAVLYHVNCSFSPPSVRLIISRARIAPIKIESVPRLELLGAELLGKVFQKIRPLFPHIPVERQLALSDSTIALSWLNAEPAPVWKVFVGNRVAKTLENVPKDCWRHVRTDENPADLASRGALPSQLAHSEQWWSGPTWFSLPPDSWPVKRIRPDIEDQVVAQERRLKSPDPCVTLVQSSIDQFECTFSNYSKLRRTVAWSLRFIHNSSNPANKRSGPLTAKELQESELRLVRRAQQQYLSSLIFDVKLPKPKNRITKSLGLFIDSDNTLRVGGRLSNSALSFQSQHPALLPQEAHLTRLIISSAHDQLLHVGPRTTLAWLRQRFWIVNGRNVVQRLLASCTKCYSIKPTPFQPEMGHLPSGRTSSIYPFNQTGIDYAGPFDVSITGHRGSRVFPIYLAVFVCFATKAIHLEPVMDLSTDGLLQALERFVSRRGTPAVIWTDNGRNFVGAANLLRPLRDAFDNPSHRRSLVDHTSGRVPADVQRSTSTRKMGNVEMKDEHRWPILSNYRCFASDSRLTYTELAGSFQDMSEKIALRRSIQRLLMKLTRLECQKHFLRKCKEIGVFPKHIQNKSRKYQVKYKHLSTLEAQDRLFSRFSKELLKLDLKESYISIEETTKRINTLKAQLRESTQDQEEWDDIAETWSRKTTNFRSSFRANLDKKLQAILRELGKLCPPRDSHANPTTSPCLEEDDAVFFDALENDGEIDNEELPFYDALNTIPVEDEAPGFAVLEDEELPFHDALDTMPTEQEGVRVAVLGSGVGVVDVEEPHSYGAQDAPMETPTDDPIETTTNSVTLTSHMTPPQPEGQEPGENAAVVPKNCGNVIDYTNSNPPQEVIELLSLGRQFNLPYQRNNLPIAGIIVDIESILQDTDLAEEEKHTIRGEIVSEITHFRKMFARNSAKSPFIKRFHHATKVAKEFFRAHPDVVVLDTDKTKRVALYPRDLYIANVKSLLNDPHTYVKTNKAGSVNPTSTIESKINQHAKRLYDNKLIDLSTKMRLTTYVATPPKFYCVVKDHKNHGFRPICPTFSSPTYQMSKFLITPLKILTSRYNFTVRDSFEFVDKVREVLIPPDYSMVSFDIKSMFTNIPVNRALTIIEENWSTIETGTSLPRDVYMEILKFCVENAYFQFDGSFYRQISGLPMGDCLSPILAEIVVNDLLNCTLRSNPQLEVLFRCVYVDDSFWIVRREHVQPLLQALNNYHERVQFTLEVENNSCLRFLDVMVHREGQNITTNWSRKTIVSDRLLSFRSFAPKGHKLNVVNNMFTRMYRLSSPQFYRSNFHKIRKLLLKNNYPDSLIRSIDRKVGSQLMPDTSPGVSRSSQLDSETHPHMDDTPSSNEHHRPTPLPAQLQGRATNKTFQSMTYVPGLTPKIAGILQSKVPEGTVITSTSKNKIQNILPSVKEPTPPNERSSVVYRLGCKGCEAKYIGATVQKTKKRFSKHRSDVRNGILATALSRHTLSSTGNHEFDFEDFDIIGTEKVRKKLMLLEAALIKQERNRINIQEEFAAIDNCYNNLLLNLNNH</sequence>
<dbReference type="GO" id="GO:0071897">
    <property type="term" value="P:DNA biosynthetic process"/>
    <property type="evidence" value="ECO:0007669"/>
    <property type="project" value="UniProtKB-ARBA"/>
</dbReference>
<name>A0A6H5GFI1_9HEMI</name>
<feature type="compositionally biased region" description="Low complexity" evidence="1">
    <location>
        <begin position="230"/>
        <end position="240"/>
    </location>
</feature>
<feature type="compositionally biased region" description="Polar residues" evidence="1">
    <location>
        <begin position="1837"/>
        <end position="1846"/>
    </location>
</feature>
<feature type="compositionally biased region" description="Polar residues" evidence="1">
    <location>
        <begin position="241"/>
        <end position="260"/>
    </location>
</feature>
<dbReference type="SMART" id="SM00465">
    <property type="entry name" value="GIYc"/>
    <property type="match status" value="1"/>
</dbReference>
<evidence type="ECO:0000313" key="4">
    <source>
        <dbReference type="EMBL" id="CAB0001698.1"/>
    </source>
</evidence>
<proteinExistence type="predicted"/>
<dbReference type="InterPro" id="IPR058912">
    <property type="entry name" value="HTH_animal"/>
</dbReference>
<dbReference type="PANTHER" id="PTHR47331:SF4">
    <property type="entry name" value="PEPTIDASE S1 DOMAIN-CONTAINING PROTEIN"/>
    <property type="match status" value="1"/>
</dbReference>
<dbReference type="Gene3D" id="3.30.420.10">
    <property type="entry name" value="Ribonuclease H-like superfamily/Ribonuclease H"/>
    <property type="match status" value="1"/>
</dbReference>
<evidence type="ECO:0000259" key="2">
    <source>
        <dbReference type="PROSITE" id="PS50164"/>
    </source>
</evidence>
<dbReference type="SUPFAM" id="SSF53098">
    <property type="entry name" value="Ribonuclease H-like"/>
    <property type="match status" value="1"/>
</dbReference>
<feature type="region of interest" description="Disordered" evidence="1">
    <location>
        <begin position="65"/>
        <end position="89"/>
    </location>
</feature>